<dbReference type="SFLD" id="SFLDF00294">
    <property type="entry name" value="7_8-didemethyl-8-hydroxy-5-dea"/>
    <property type="match status" value="1"/>
</dbReference>
<gene>
    <name evidence="20" type="ORF">GCM10009744_25390</name>
</gene>
<dbReference type="InterPro" id="IPR020050">
    <property type="entry name" value="FO_synthase_su2"/>
</dbReference>
<dbReference type="NCBIfam" id="NF005609">
    <property type="entry name" value="PRK07360.1"/>
    <property type="match status" value="1"/>
</dbReference>
<comment type="caution">
    <text evidence="20">The sequence shown here is derived from an EMBL/GenBank/DDBJ whole genome shotgun (WGS) entry which is preliminary data.</text>
</comment>
<reference evidence="20 21" key="1">
    <citation type="journal article" date="2019" name="Int. J. Syst. Evol. Microbiol.">
        <title>The Global Catalogue of Microorganisms (GCM) 10K type strain sequencing project: providing services to taxonomists for standard genome sequencing and annotation.</title>
        <authorList>
            <consortium name="The Broad Institute Genomics Platform"/>
            <consortium name="The Broad Institute Genome Sequencing Center for Infectious Disease"/>
            <person name="Wu L."/>
            <person name="Ma J."/>
        </authorList>
    </citation>
    <scope>NUCLEOTIDE SEQUENCE [LARGE SCALE GENOMIC DNA]</scope>
    <source>
        <strain evidence="20 21">JCM 14306</strain>
    </source>
</reference>
<evidence type="ECO:0000256" key="17">
    <source>
        <dbReference type="ARBA" id="ARBA00048974"/>
    </source>
</evidence>
<dbReference type="SFLD" id="SFLDG01388">
    <property type="entry name" value="7_8-didemethyl-8-hydroxy-5-dea"/>
    <property type="match status" value="2"/>
</dbReference>
<evidence type="ECO:0000256" key="18">
    <source>
        <dbReference type="SAM" id="MobiDB-lite"/>
    </source>
</evidence>
<evidence type="ECO:0000256" key="13">
    <source>
        <dbReference type="ARBA" id="ARBA00023004"/>
    </source>
</evidence>
<sequence>MTDHDQPETSPETGPIHTIASAPPKAEPKAEAASNAGISTAMRRALKRADDGKTLDPAEVEVLLSASGAALTALMSTAARVRDQGLADAGRSGIITYSKKVFIPLTRLCRDRCHYCTFATTPGRVHSPYLSPDEVLEIAKQGAALGCKEALFTLGDAPEDRWDAAKTWLEEAGYDSTLDYLRAMAIRVLEETGLLPHLNPGVMSWQDLQRLKPVAPSMGTMLETTSRRLFEEKGQPHYGSPDKDPAIRLRVLEDAGRSNVPFTTGLLIGIGENLEERADSIFALRRIARQYNGIQEVIIQGFRVKPDTAMRNDADVPLDEWLAAIAVTRVVLGPRMRVQAPPNLVDLAECKLLLDAGVDDFGGVSPLTPDHVNPERPWPQIDDLSKVTADAGFTLRERLTAHPEYLREPWLDPRLISHVEALVDPETGLANEDAYPKGLPWQEPDGGWNLYESSAGRTDLHTAIDTEGRRTETRSDFDAAYGDWDVLREDVANRAAPERIDGDVKEALAAAERDPAGLSDQQALTLMTATGPALDQLAHIADELRKATVGDDVTYVVNRNINFTNVCYTGCRFCAFAQRRTDADAYSLSMDEVAQRAEEAWVIGATEVCMQGGIHPDLPGTAYADLVRAVKDRVPQMHVHAYSPMEIVNGSVRTGLSIEEFLISVKEAGLDSIPGTAAEILDDDVRWILTKGKLPTASWIEVISTAHKVGLPSSSTMMYGHVDSPHHWVQHLRTIAAVQDQTGGFTEFVLLPFIHQNSPIYLAGVARPGPTYDENRAVHAMARIMLHGRIDNIQCSWVKLGVDGCVAVLNGGVNDIGGTLMEETISRMAGSKHGSRKSIEELTQMATAAGRPARQRTTTYGEIQARPTTALELA</sequence>
<dbReference type="InterPro" id="IPR019939">
    <property type="entry name" value="CofG_family"/>
</dbReference>
<dbReference type="NCBIfam" id="TIGR03550">
    <property type="entry name" value="F420_cofG"/>
    <property type="match status" value="1"/>
</dbReference>
<dbReference type="HAMAP" id="MF_01612">
    <property type="entry name" value="FO_synth_sub2"/>
    <property type="match status" value="1"/>
</dbReference>
<comment type="function">
    <text evidence="2">Catalyzes the radical-mediated synthesis of 7,8-didemethyl-8-hydroxy-5-deazariboflavin (FO) from 5-amino-6-(D-ribitylamino)uracil and L-tyrosine.</text>
</comment>
<dbReference type="SFLD" id="SFLDG01064">
    <property type="entry name" value="F420__menaquinone_cofactor_bio"/>
    <property type="match status" value="3"/>
</dbReference>
<dbReference type="SFLD" id="SFLDS00029">
    <property type="entry name" value="Radical_SAM"/>
    <property type="match status" value="3"/>
</dbReference>
<accession>A0ABN2FA03</accession>
<comment type="similarity">
    <text evidence="5">In the N-terminal section; belongs to the radical SAM superfamily. CofG family.</text>
</comment>
<comment type="catalytic activity">
    <reaction evidence="17">
        <text>5-amino-5-(4-hydroxybenzyl)-6-(D-ribitylimino)-5,6-dihydrouracil + S-adenosyl-L-methionine = 7,8-didemethyl-8-hydroxy-5-deazariboflavin + 5'-deoxyadenosine + L-methionine + NH4(+) + H(+)</text>
        <dbReference type="Rhea" id="RHEA:55204"/>
        <dbReference type="ChEBI" id="CHEBI:15378"/>
        <dbReference type="ChEBI" id="CHEBI:17319"/>
        <dbReference type="ChEBI" id="CHEBI:28938"/>
        <dbReference type="ChEBI" id="CHEBI:57844"/>
        <dbReference type="ChEBI" id="CHEBI:59789"/>
        <dbReference type="ChEBI" id="CHEBI:59904"/>
        <dbReference type="ChEBI" id="CHEBI:85936"/>
        <dbReference type="EC" id="4.3.1.32"/>
    </reaction>
</comment>
<dbReference type="PANTHER" id="PTHR43076:SF1">
    <property type="entry name" value="LIPOYL SYNTHASE 2"/>
    <property type="match status" value="1"/>
</dbReference>
<dbReference type="SFLD" id="SFLDG01389">
    <property type="entry name" value="menaquinone_synthsis_involved"/>
    <property type="match status" value="1"/>
</dbReference>
<dbReference type="PROSITE" id="PS51918">
    <property type="entry name" value="RADICAL_SAM"/>
    <property type="match status" value="2"/>
</dbReference>
<dbReference type="NCBIfam" id="TIGR03551">
    <property type="entry name" value="F420_cofH"/>
    <property type="match status" value="1"/>
</dbReference>
<dbReference type="HAMAP" id="MF_01611">
    <property type="entry name" value="FO_synth_sub1"/>
    <property type="match status" value="1"/>
</dbReference>
<evidence type="ECO:0000256" key="5">
    <source>
        <dbReference type="ARBA" id="ARBA00010826"/>
    </source>
</evidence>
<dbReference type="SMART" id="SM00729">
    <property type="entry name" value="Elp3"/>
    <property type="match status" value="1"/>
</dbReference>
<feature type="region of interest" description="Disordered" evidence="18">
    <location>
        <begin position="1"/>
        <end position="37"/>
    </location>
</feature>
<dbReference type="InterPro" id="IPR006638">
    <property type="entry name" value="Elp3/MiaA/NifB-like_rSAM"/>
</dbReference>
<dbReference type="InterPro" id="IPR045567">
    <property type="entry name" value="CofH/MnqC-like_C"/>
</dbReference>
<dbReference type="Proteomes" id="UP001501319">
    <property type="component" value="Unassembled WGS sequence"/>
</dbReference>
<keyword evidence="14" id="KW-0411">Iron-sulfur</keyword>
<dbReference type="InterPro" id="IPR034405">
    <property type="entry name" value="F420"/>
</dbReference>
<dbReference type="SFLD" id="SFLDF00293">
    <property type="entry name" value="((2_3_4_5-tetrahydroxypentyl)a"/>
    <property type="match status" value="1"/>
</dbReference>
<evidence type="ECO:0000256" key="9">
    <source>
        <dbReference type="ARBA" id="ARBA00022485"/>
    </source>
</evidence>
<dbReference type="EC" id="4.3.1.32" evidence="6"/>
<dbReference type="SFLD" id="SFLDF00343">
    <property type="entry name" value="aminofutalosine_synthase_(mqnE"/>
    <property type="match status" value="1"/>
</dbReference>
<dbReference type="InterPro" id="IPR019940">
    <property type="entry name" value="CofH_family"/>
</dbReference>
<keyword evidence="15" id="KW-0456">Lyase</keyword>
<feature type="domain" description="Radical SAM core" evidence="19">
    <location>
        <begin position="553"/>
        <end position="789"/>
    </location>
</feature>
<evidence type="ECO:0000256" key="3">
    <source>
        <dbReference type="ARBA" id="ARBA00004712"/>
    </source>
</evidence>
<organism evidence="20 21">
    <name type="scientific">Kribbella alba</name>
    <dbReference type="NCBI Taxonomy" id="190197"/>
    <lineage>
        <taxon>Bacteria</taxon>
        <taxon>Bacillati</taxon>
        <taxon>Actinomycetota</taxon>
        <taxon>Actinomycetes</taxon>
        <taxon>Propionibacteriales</taxon>
        <taxon>Kribbellaceae</taxon>
        <taxon>Kribbella</taxon>
    </lineage>
</organism>
<evidence type="ECO:0000256" key="10">
    <source>
        <dbReference type="ARBA" id="ARBA00022679"/>
    </source>
</evidence>
<evidence type="ECO:0000256" key="12">
    <source>
        <dbReference type="ARBA" id="ARBA00022723"/>
    </source>
</evidence>
<dbReference type="SUPFAM" id="SSF102114">
    <property type="entry name" value="Radical SAM enzymes"/>
    <property type="match status" value="2"/>
</dbReference>
<evidence type="ECO:0000256" key="4">
    <source>
        <dbReference type="ARBA" id="ARBA00010051"/>
    </source>
</evidence>
<keyword evidence="13" id="KW-0408">Iron</keyword>
<keyword evidence="21" id="KW-1185">Reference proteome</keyword>
<proteinExistence type="inferred from homology"/>
<dbReference type="PANTHER" id="PTHR43076">
    <property type="entry name" value="FO SYNTHASE (COFH)"/>
    <property type="match status" value="1"/>
</dbReference>
<keyword evidence="10" id="KW-0808">Transferase</keyword>
<evidence type="ECO:0000256" key="11">
    <source>
        <dbReference type="ARBA" id="ARBA00022691"/>
    </source>
</evidence>
<evidence type="ECO:0000256" key="15">
    <source>
        <dbReference type="ARBA" id="ARBA00023239"/>
    </source>
</evidence>
<dbReference type="Pfam" id="PF19288">
    <property type="entry name" value="CofH_C"/>
    <property type="match status" value="1"/>
</dbReference>
<evidence type="ECO:0000313" key="21">
    <source>
        <dbReference type="Proteomes" id="UP001501319"/>
    </source>
</evidence>
<feature type="domain" description="Radical SAM core" evidence="19">
    <location>
        <begin position="95"/>
        <end position="335"/>
    </location>
</feature>
<keyword evidence="11" id="KW-0949">S-adenosyl-L-methionine</keyword>
<dbReference type="Gene3D" id="3.20.20.70">
    <property type="entry name" value="Aldolase class I"/>
    <property type="match status" value="2"/>
</dbReference>
<name>A0ABN2FA03_9ACTN</name>
<dbReference type="NCBIfam" id="NF004884">
    <property type="entry name" value="PRK06245.1"/>
    <property type="match status" value="1"/>
</dbReference>
<comment type="catalytic activity">
    <reaction evidence="16">
        <text>5-amino-6-(D-ribitylamino)uracil + L-tyrosine + S-adenosyl-L-methionine = 5-amino-5-(4-hydroxybenzyl)-6-(D-ribitylimino)-5,6-dihydrouracil + 2-iminoacetate + 5'-deoxyadenosine + L-methionine + H(+)</text>
        <dbReference type="Rhea" id="RHEA:55200"/>
        <dbReference type="ChEBI" id="CHEBI:15378"/>
        <dbReference type="ChEBI" id="CHEBI:15934"/>
        <dbReference type="ChEBI" id="CHEBI:17319"/>
        <dbReference type="ChEBI" id="CHEBI:57844"/>
        <dbReference type="ChEBI" id="CHEBI:58315"/>
        <dbReference type="ChEBI" id="CHEBI:59789"/>
        <dbReference type="ChEBI" id="CHEBI:77846"/>
        <dbReference type="ChEBI" id="CHEBI:85936"/>
        <dbReference type="EC" id="2.5.1.147"/>
    </reaction>
</comment>
<dbReference type="Pfam" id="PF04055">
    <property type="entry name" value="Radical_SAM"/>
    <property type="match status" value="2"/>
</dbReference>
<comment type="cofactor">
    <cofactor evidence="1">
        <name>[4Fe-4S] cluster</name>
        <dbReference type="ChEBI" id="CHEBI:49883"/>
    </cofactor>
</comment>
<dbReference type="EMBL" id="BAAANE010000004">
    <property type="protein sequence ID" value="GAA1635424.1"/>
    <property type="molecule type" value="Genomic_DNA"/>
</dbReference>
<evidence type="ECO:0000313" key="20">
    <source>
        <dbReference type="EMBL" id="GAA1635424.1"/>
    </source>
</evidence>
<comment type="pathway">
    <text evidence="3">Cofactor biosynthesis; coenzyme F0 biosynthesis.</text>
</comment>
<evidence type="ECO:0000256" key="7">
    <source>
        <dbReference type="ARBA" id="ARBA00012289"/>
    </source>
</evidence>
<evidence type="ECO:0000256" key="6">
    <source>
        <dbReference type="ARBA" id="ARBA00012126"/>
    </source>
</evidence>
<dbReference type="NCBIfam" id="NF006687">
    <property type="entry name" value="PRK09234.1"/>
    <property type="match status" value="1"/>
</dbReference>
<dbReference type="CDD" id="cd01335">
    <property type="entry name" value="Radical_SAM"/>
    <property type="match status" value="2"/>
</dbReference>
<evidence type="ECO:0000256" key="1">
    <source>
        <dbReference type="ARBA" id="ARBA00001966"/>
    </source>
</evidence>
<evidence type="ECO:0000256" key="8">
    <source>
        <dbReference type="ARBA" id="ARBA00022220"/>
    </source>
</evidence>
<dbReference type="RefSeq" id="WP_344111348.1">
    <property type="nucleotide sequence ID" value="NZ_BAAANE010000004.1"/>
</dbReference>
<evidence type="ECO:0000259" key="19">
    <source>
        <dbReference type="PROSITE" id="PS51918"/>
    </source>
</evidence>
<evidence type="ECO:0000256" key="14">
    <source>
        <dbReference type="ARBA" id="ARBA00023014"/>
    </source>
</evidence>
<comment type="similarity">
    <text evidence="4">In the C-terminal section; belongs to the radical SAM superfamily. CofH family.</text>
</comment>
<evidence type="ECO:0000256" key="2">
    <source>
        <dbReference type="ARBA" id="ARBA00003692"/>
    </source>
</evidence>
<dbReference type="InterPro" id="IPR013785">
    <property type="entry name" value="Aldolase_TIM"/>
</dbReference>
<evidence type="ECO:0000256" key="16">
    <source>
        <dbReference type="ARBA" id="ARBA00048468"/>
    </source>
</evidence>
<dbReference type="EC" id="2.5.1.147" evidence="7"/>
<keyword evidence="12" id="KW-0479">Metal-binding</keyword>
<protein>
    <recommendedName>
        <fullName evidence="8">FO synthase</fullName>
        <ecNumber evidence="7">2.5.1.147</ecNumber>
        <ecNumber evidence="6">4.3.1.32</ecNumber>
    </recommendedName>
</protein>
<keyword evidence="9" id="KW-0004">4Fe-4S</keyword>
<dbReference type="NCBIfam" id="TIGR00423">
    <property type="entry name" value="CofH family radical SAM protein"/>
    <property type="match status" value="1"/>
</dbReference>
<dbReference type="InterPro" id="IPR007197">
    <property type="entry name" value="rSAM"/>
</dbReference>
<dbReference type="InterPro" id="IPR058240">
    <property type="entry name" value="rSAM_sf"/>
</dbReference>